<protein>
    <submittedName>
        <fullName evidence="1">Uncharacterized protein</fullName>
    </submittedName>
</protein>
<dbReference type="EMBL" id="JAPESX010003615">
    <property type="protein sequence ID" value="KAJ8104618.1"/>
    <property type="molecule type" value="Genomic_DNA"/>
</dbReference>
<dbReference type="Proteomes" id="UP001153334">
    <property type="component" value="Unassembled WGS sequence"/>
</dbReference>
<comment type="caution">
    <text evidence="1">The sequence shown here is derived from an EMBL/GenBank/DDBJ whole genome shotgun (WGS) entry which is preliminary data.</text>
</comment>
<accession>A0ACC2HP45</accession>
<sequence length="75" mass="8309">MIEGRDATENIKVDPPAIHLTLGLTKNLVFANPDTADGETEPWIKHRDDGKADMGIDGVWGRRGVPVKSENEYHL</sequence>
<evidence type="ECO:0000313" key="2">
    <source>
        <dbReference type="Proteomes" id="UP001153334"/>
    </source>
</evidence>
<keyword evidence="2" id="KW-1185">Reference proteome</keyword>
<name>A0ACC2HP45_9PEZI</name>
<proteinExistence type="predicted"/>
<evidence type="ECO:0000313" key="1">
    <source>
        <dbReference type="EMBL" id="KAJ8104618.1"/>
    </source>
</evidence>
<organism evidence="1 2">
    <name type="scientific">Nemania bipapillata</name>
    <dbReference type="NCBI Taxonomy" id="110536"/>
    <lineage>
        <taxon>Eukaryota</taxon>
        <taxon>Fungi</taxon>
        <taxon>Dikarya</taxon>
        <taxon>Ascomycota</taxon>
        <taxon>Pezizomycotina</taxon>
        <taxon>Sordariomycetes</taxon>
        <taxon>Xylariomycetidae</taxon>
        <taxon>Xylariales</taxon>
        <taxon>Xylariaceae</taxon>
        <taxon>Nemania</taxon>
    </lineage>
</organism>
<gene>
    <name evidence="1" type="ORF">ONZ43_g7765</name>
</gene>
<reference evidence="1" key="1">
    <citation type="submission" date="2022-11" db="EMBL/GenBank/DDBJ databases">
        <title>Genome Sequence of Nemania bipapillata.</title>
        <authorList>
            <person name="Buettner E."/>
        </authorList>
    </citation>
    <scope>NUCLEOTIDE SEQUENCE</scope>
    <source>
        <strain evidence="1">CP14</strain>
    </source>
</reference>